<keyword evidence="1" id="KW-1133">Transmembrane helix</keyword>
<accession>A0A0A9FJ37</accession>
<protein>
    <submittedName>
        <fullName evidence="2">Uncharacterized protein</fullName>
    </submittedName>
</protein>
<reference evidence="2" key="2">
    <citation type="journal article" date="2015" name="Data Brief">
        <title>Shoot transcriptome of the giant reed, Arundo donax.</title>
        <authorList>
            <person name="Barrero R.A."/>
            <person name="Guerrero F.D."/>
            <person name="Moolhuijzen P."/>
            <person name="Goolsby J.A."/>
            <person name="Tidwell J."/>
            <person name="Bellgard S.E."/>
            <person name="Bellgard M.I."/>
        </authorList>
    </citation>
    <scope>NUCLEOTIDE SEQUENCE</scope>
    <source>
        <tissue evidence="2">Shoot tissue taken approximately 20 cm above the soil surface</tissue>
    </source>
</reference>
<reference evidence="2" key="1">
    <citation type="submission" date="2014-09" db="EMBL/GenBank/DDBJ databases">
        <authorList>
            <person name="Magalhaes I.L.F."/>
            <person name="Oliveira U."/>
            <person name="Santos F.R."/>
            <person name="Vidigal T.H.D.A."/>
            <person name="Brescovit A.D."/>
            <person name="Santos A.J."/>
        </authorList>
    </citation>
    <scope>NUCLEOTIDE SEQUENCE</scope>
    <source>
        <tissue evidence="2">Shoot tissue taken approximately 20 cm above the soil surface</tissue>
    </source>
</reference>
<feature type="transmembrane region" description="Helical" evidence="1">
    <location>
        <begin position="58"/>
        <end position="78"/>
    </location>
</feature>
<dbReference type="EMBL" id="GBRH01189598">
    <property type="protein sequence ID" value="JAE08298.1"/>
    <property type="molecule type" value="Transcribed_RNA"/>
</dbReference>
<sequence>MVSQVATRKAVHGDLDFALEKGVGLVRAGLIWLYNLVLLLTPILICQRWRRINMTSKRLLIICMRSAILRIVFLWSLYVTLNVRVQQPVSSC</sequence>
<dbReference type="AlphaFoldDB" id="A0A0A9FJ37"/>
<proteinExistence type="predicted"/>
<keyword evidence="1" id="KW-0812">Transmembrane</keyword>
<keyword evidence="1" id="KW-0472">Membrane</keyword>
<name>A0A0A9FJ37_ARUDO</name>
<evidence type="ECO:0000256" key="1">
    <source>
        <dbReference type="SAM" id="Phobius"/>
    </source>
</evidence>
<evidence type="ECO:0000313" key="2">
    <source>
        <dbReference type="EMBL" id="JAE08298.1"/>
    </source>
</evidence>
<organism evidence="2">
    <name type="scientific">Arundo donax</name>
    <name type="common">Giant reed</name>
    <name type="synonym">Donax arundinaceus</name>
    <dbReference type="NCBI Taxonomy" id="35708"/>
    <lineage>
        <taxon>Eukaryota</taxon>
        <taxon>Viridiplantae</taxon>
        <taxon>Streptophyta</taxon>
        <taxon>Embryophyta</taxon>
        <taxon>Tracheophyta</taxon>
        <taxon>Spermatophyta</taxon>
        <taxon>Magnoliopsida</taxon>
        <taxon>Liliopsida</taxon>
        <taxon>Poales</taxon>
        <taxon>Poaceae</taxon>
        <taxon>PACMAD clade</taxon>
        <taxon>Arundinoideae</taxon>
        <taxon>Arundineae</taxon>
        <taxon>Arundo</taxon>
    </lineage>
</organism>
<feature type="transmembrane region" description="Helical" evidence="1">
    <location>
        <begin position="25"/>
        <end position="46"/>
    </location>
</feature>